<protein>
    <submittedName>
        <fullName evidence="1">Uncharacterized protein</fullName>
    </submittedName>
</protein>
<accession>A0A0C2DAF9</accession>
<organism evidence="1 2">
    <name type="scientific">Ancylostoma duodenale</name>
    <dbReference type="NCBI Taxonomy" id="51022"/>
    <lineage>
        <taxon>Eukaryota</taxon>
        <taxon>Metazoa</taxon>
        <taxon>Ecdysozoa</taxon>
        <taxon>Nematoda</taxon>
        <taxon>Chromadorea</taxon>
        <taxon>Rhabditida</taxon>
        <taxon>Rhabditina</taxon>
        <taxon>Rhabditomorpha</taxon>
        <taxon>Strongyloidea</taxon>
        <taxon>Ancylostomatidae</taxon>
        <taxon>Ancylostomatinae</taxon>
        <taxon>Ancylostoma</taxon>
    </lineage>
</organism>
<evidence type="ECO:0000313" key="1">
    <source>
        <dbReference type="EMBL" id="KIH59322.1"/>
    </source>
</evidence>
<dbReference type="Proteomes" id="UP000054047">
    <property type="component" value="Unassembled WGS sequence"/>
</dbReference>
<reference evidence="1 2" key="1">
    <citation type="submission" date="2013-12" db="EMBL/GenBank/DDBJ databases">
        <title>Draft genome of the parsitic nematode Ancylostoma duodenale.</title>
        <authorList>
            <person name="Mitreva M."/>
        </authorList>
    </citation>
    <scope>NUCLEOTIDE SEQUENCE [LARGE SCALE GENOMIC DNA]</scope>
    <source>
        <strain evidence="1 2">Zhejiang</strain>
    </source>
</reference>
<keyword evidence="2" id="KW-1185">Reference proteome</keyword>
<dbReference type="EMBL" id="KN732097">
    <property type="protein sequence ID" value="KIH59322.1"/>
    <property type="molecule type" value="Genomic_DNA"/>
</dbReference>
<evidence type="ECO:0000313" key="2">
    <source>
        <dbReference type="Proteomes" id="UP000054047"/>
    </source>
</evidence>
<dbReference type="AlphaFoldDB" id="A0A0C2DAF9"/>
<name>A0A0C2DAF9_9BILA</name>
<gene>
    <name evidence="1" type="ORF">ANCDUO_10447</name>
</gene>
<proteinExistence type="predicted"/>
<sequence>MDPVPAVRRRLVGGSTASRNWYRSTQPQRFRAEARYMRSGGACLAFLVRSHTCPHRSSVLLLRATQVRLGQRHFQRRARTHARNGSVLAPRRVEVFVSGGARGHCTTSATTSSPPLRVSAPFAFLLIRTSCCGLLLQRRCPVWSPPPRGAGCLLTWHGQGRLLARERARFSLSIRCFLPLIAAQTLSSSGCCHLRRERAAFGGLDPRFVGRGKSANLLGVWCVACLVAVFRWPITRFLITRTSPAQSTTQLQLLTLSARALLLPINAARRSTAPAAY</sequence>